<dbReference type="GeneID" id="24128627"/>
<evidence type="ECO:0000313" key="2">
    <source>
        <dbReference type="EMBL" id="KDO28222.1"/>
    </source>
</evidence>
<sequence>MDISRLLNPVQAAQWCDSATSYYASRKSTHAVQEVPQGVQWMRPHFTRKRTHVLDDAGSPPQRPRLSAPLAPTMGHTSPRAGRIFSSSSNRGWRAAFFNVGFDANNIFNQICPLRKGRWRHEEEAYAIELVKMVHANRLPLKFCQSLRTFLAQKLHSDEMRVLKKVGNSDAFAFARQRRAHSIETSALHGYENERSIEPLETLRRAFLKSVQIEVTLAMPGSTSTPIDVLF</sequence>
<organism evidence="2 3">
    <name type="scientific">Saprolegnia parasitica (strain CBS 223.65)</name>
    <dbReference type="NCBI Taxonomy" id="695850"/>
    <lineage>
        <taxon>Eukaryota</taxon>
        <taxon>Sar</taxon>
        <taxon>Stramenopiles</taxon>
        <taxon>Oomycota</taxon>
        <taxon>Saprolegniomycetes</taxon>
        <taxon>Saprolegniales</taxon>
        <taxon>Saprolegniaceae</taxon>
        <taxon>Saprolegnia</taxon>
    </lineage>
</organism>
<dbReference type="Proteomes" id="UP000030745">
    <property type="component" value="Unassembled WGS sequence"/>
</dbReference>
<protein>
    <submittedName>
        <fullName evidence="2">Uncharacterized protein</fullName>
    </submittedName>
</protein>
<keyword evidence="3" id="KW-1185">Reference proteome</keyword>
<dbReference type="VEuPathDB" id="FungiDB:SPRG_06271"/>
<gene>
    <name evidence="2" type="ORF">SPRG_06271</name>
</gene>
<accession>A0A067CN62</accession>
<evidence type="ECO:0000256" key="1">
    <source>
        <dbReference type="SAM" id="MobiDB-lite"/>
    </source>
</evidence>
<dbReference type="PANTHER" id="PTHR35213:SF3">
    <property type="entry name" value="MYB-LIKE DOMAIN-CONTAINING PROTEIN"/>
    <property type="match status" value="1"/>
</dbReference>
<dbReference type="EMBL" id="KK583212">
    <property type="protein sequence ID" value="KDO28222.1"/>
    <property type="molecule type" value="Genomic_DNA"/>
</dbReference>
<dbReference type="OrthoDB" id="79453at2759"/>
<dbReference type="RefSeq" id="XP_012201047.1">
    <property type="nucleotide sequence ID" value="XM_012345657.1"/>
</dbReference>
<dbReference type="KEGG" id="spar:SPRG_06271"/>
<name>A0A067CN62_SAPPC</name>
<reference evidence="2 3" key="1">
    <citation type="journal article" date="2013" name="PLoS Genet.">
        <title>Distinctive expansion of potential virulence genes in the genome of the oomycete fish pathogen Saprolegnia parasitica.</title>
        <authorList>
            <person name="Jiang R.H."/>
            <person name="de Bruijn I."/>
            <person name="Haas B.J."/>
            <person name="Belmonte R."/>
            <person name="Lobach L."/>
            <person name="Christie J."/>
            <person name="van den Ackerveken G."/>
            <person name="Bottin A."/>
            <person name="Bulone V."/>
            <person name="Diaz-Moreno S.M."/>
            <person name="Dumas B."/>
            <person name="Fan L."/>
            <person name="Gaulin E."/>
            <person name="Govers F."/>
            <person name="Grenville-Briggs L.J."/>
            <person name="Horner N.R."/>
            <person name="Levin J.Z."/>
            <person name="Mammella M."/>
            <person name="Meijer H.J."/>
            <person name="Morris P."/>
            <person name="Nusbaum C."/>
            <person name="Oome S."/>
            <person name="Phillips A.J."/>
            <person name="van Rooyen D."/>
            <person name="Rzeszutek E."/>
            <person name="Saraiva M."/>
            <person name="Secombes C.J."/>
            <person name="Seidl M.F."/>
            <person name="Snel B."/>
            <person name="Stassen J.H."/>
            <person name="Sykes S."/>
            <person name="Tripathy S."/>
            <person name="van den Berg H."/>
            <person name="Vega-Arreguin J.C."/>
            <person name="Wawra S."/>
            <person name="Young S.K."/>
            <person name="Zeng Q."/>
            <person name="Dieguez-Uribeondo J."/>
            <person name="Russ C."/>
            <person name="Tyler B.M."/>
            <person name="van West P."/>
        </authorList>
    </citation>
    <scope>NUCLEOTIDE SEQUENCE [LARGE SCALE GENOMIC DNA]</scope>
    <source>
        <strain evidence="2 3">CBS 223.65</strain>
    </source>
</reference>
<feature type="region of interest" description="Disordered" evidence="1">
    <location>
        <begin position="53"/>
        <end position="79"/>
    </location>
</feature>
<dbReference type="PANTHER" id="PTHR35213">
    <property type="entry name" value="RING-TYPE DOMAIN-CONTAINING PROTEIN-RELATED"/>
    <property type="match status" value="1"/>
</dbReference>
<proteinExistence type="predicted"/>
<dbReference type="AlphaFoldDB" id="A0A067CN62"/>
<evidence type="ECO:0000313" key="3">
    <source>
        <dbReference type="Proteomes" id="UP000030745"/>
    </source>
</evidence>